<dbReference type="AlphaFoldDB" id="A0A6A2YC90"/>
<dbReference type="Gene3D" id="2.90.10.30">
    <property type="match status" value="1"/>
</dbReference>
<evidence type="ECO:0000256" key="3">
    <source>
        <dbReference type="ARBA" id="ARBA00022729"/>
    </source>
</evidence>
<evidence type="ECO:0000256" key="4">
    <source>
        <dbReference type="ARBA" id="ARBA00022989"/>
    </source>
</evidence>
<keyword evidence="2" id="KW-0812">Transmembrane</keyword>
<keyword evidence="7" id="KW-0325">Glycoprotein</keyword>
<dbReference type="PANTHER" id="PTHR47974:SF3">
    <property type="entry name" value="RECEPTOR-LIKE SERINE_THREONINE-PROTEIN KINASE"/>
    <property type="match status" value="1"/>
</dbReference>
<evidence type="ECO:0000256" key="6">
    <source>
        <dbReference type="ARBA" id="ARBA00023157"/>
    </source>
</evidence>
<dbReference type="InterPro" id="IPR001480">
    <property type="entry name" value="Bulb-type_lectin_dom"/>
</dbReference>
<dbReference type="GO" id="GO:0016020">
    <property type="term" value="C:membrane"/>
    <property type="evidence" value="ECO:0007669"/>
    <property type="project" value="UniProtKB-SubCell"/>
</dbReference>
<dbReference type="SMART" id="SM00108">
    <property type="entry name" value="B_lectin"/>
    <property type="match status" value="1"/>
</dbReference>
<dbReference type="InterPro" id="IPR000858">
    <property type="entry name" value="S_locus_glycoprot_dom"/>
</dbReference>
<proteinExistence type="predicted"/>
<sequence>MPLVLFLFLGLASSDVPCLRQGSSLSVENPDDVLVSANGMFSAGFYPVGQNVYCFAIWFSKPCLDGSRTVVWTAKRDTPVNGRRSKLSMLETNKIILTDSGEDPTIIWMSKNTVKAKDSWSQLKLLDSGNLVLQTRTNLTLWQSFDSPTDTLLPGQPLTRHKQLVSARSRTDYSSGKYKLLFDDDNVLRLVLDDPDTSSIYWPDSTMLDYLQGRSRYNDSKIAVLDSSGYFLSSDNTEFRSADFGFGPLRRLTLDFDGNLRLYSLEEQQVVWFVTWQAMSNSCRIHEACGPNSICSYKPGSGPKCGCPPGCKMKNQRDWNNGCKRSSNFHAPTTMSTLSNSVMLISLATITISSGITPSRSASRIVWIHVVKLFNIDITRKMVDIAVIQNGNCAMVIVTIATVEPFT</sequence>
<evidence type="ECO:0000256" key="1">
    <source>
        <dbReference type="ARBA" id="ARBA00004167"/>
    </source>
</evidence>
<evidence type="ECO:0000313" key="10">
    <source>
        <dbReference type="Proteomes" id="UP000436088"/>
    </source>
</evidence>
<protein>
    <submittedName>
        <fullName evidence="9">NFU domain protein 4 isoform 1</fullName>
    </submittedName>
</protein>
<dbReference type="Gene3D" id="2.90.10.10">
    <property type="entry name" value="Bulb-type lectin domain"/>
    <property type="match status" value="1"/>
</dbReference>
<gene>
    <name evidence="9" type="ORF">F3Y22_tig00112255pilonHSYRG00006</name>
</gene>
<dbReference type="GO" id="GO:0048544">
    <property type="term" value="P:recognition of pollen"/>
    <property type="evidence" value="ECO:0007669"/>
    <property type="project" value="InterPro"/>
</dbReference>
<evidence type="ECO:0000256" key="7">
    <source>
        <dbReference type="ARBA" id="ARBA00023180"/>
    </source>
</evidence>
<dbReference type="EMBL" id="VEPZ02001534">
    <property type="protein sequence ID" value="KAE8669104.1"/>
    <property type="molecule type" value="Genomic_DNA"/>
</dbReference>
<comment type="subcellular location">
    <subcellularLocation>
        <location evidence="1">Membrane</location>
        <topology evidence="1">Single-pass membrane protein</topology>
    </subcellularLocation>
</comment>
<keyword evidence="5" id="KW-0472">Membrane</keyword>
<accession>A0A6A2YC90</accession>
<dbReference type="SUPFAM" id="SSF51110">
    <property type="entry name" value="alpha-D-mannose-specific plant lectins"/>
    <property type="match status" value="1"/>
</dbReference>
<dbReference type="PROSITE" id="PS50927">
    <property type="entry name" value="BULB_LECTIN"/>
    <property type="match status" value="1"/>
</dbReference>
<evidence type="ECO:0000313" key="9">
    <source>
        <dbReference type="EMBL" id="KAE8669104.1"/>
    </source>
</evidence>
<dbReference type="Pfam" id="PF01453">
    <property type="entry name" value="B_lectin"/>
    <property type="match status" value="1"/>
</dbReference>
<dbReference type="Proteomes" id="UP000436088">
    <property type="component" value="Unassembled WGS sequence"/>
</dbReference>
<dbReference type="CDD" id="cd00028">
    <property type="entry name" value="B_lectin"/>
    <property type="match status" value="1"/>
</dbReference>
<dbReference type="InterPro" id="IPR036426">
    <property type="entry name" value="Bulb-type_lectin_dom_sf"/>
</dbReference>
<comment type="caution">
    <text evidence="9">The sequence shown here is derived from an EMBL/GenBank/DDBJ whole genome shotgun (WGS) entry which is preliminary data.</text>
</comment>
<organism evidence="9 10">
    <name type="scientific">Hibiscus syriacus</name>
    <name type="common">Rose of Sharon</name>
    <dbReference type="NCBI Taxonomy" id="106335"/>
    <lineage>
        <taxon>Eukaryota</taxon>
        <taxon>Viridiplantae</taxon>
        <taxon>Streptophyta</taxon>
        <taxon>Embryophyta</taxon>
        <taxon>Tracheophyta</taxon>
        <taxon>Spermatophyta</taxon>
        <taxon>Magnoliopsida</taxon>
        <taxon>eudicotyledons</taxon>
        <taxon>Gunneridae</taxon>
        <taxon>Pentapetalae</taxon>
        <taxon>rosids</taxon>
        <taxon>malvids</taxon>
        <taxon>Malvales</taxon>
        <taxon>Malvaceae</taxon>
        <taxon>Malvoideae</taxon>
        <taxon>Hibiscus</taxon>
    </lineage>
</organism>
<dbReference type="PANTHER" id="PTHR47974">
    <property type="entry name" value="OS07G0415500 PROTEIN"/>
    <property type="match status" value="1"/>
</dbReference>
<feature type="domain" description="Bulb-type lectin" evidence="8">
    <location>
        <begin position="19"/>
        <end position="146"/>
    </location>
</feature>
<reference evidence="9" key="1">
    <citation type="submission" date="2019-09" db="EMBL/GenBank/DDBJ databases">
        <title>Draft genome information of white flower Hibiscus syriacus.</title>
        <authorList>
            <person name="Kim Y.-M."/>
        </authorList>
    </citation>
    <scope>NUCLEOTIDE SEQUENCE [LARGE SCALE GENOMIC DNA]</scope>
    <source>
        <strain evidence="9">YM2019G1</strain>
    </source>
</reference>
<keyword evidence="3" id="KW-0732">Signal</keyword>
<keyword evidence="10" id="KW-1185">Reference proteome</keyword>
<keyword evidence="4" id="KW-1133">Transmembrane helix</keyword>
<dbReference type="Pfam" id="PF00954">
    <property type="entry name" value="S_locus_glycop"/>
    <property type="match status" value="1"/>
</dbReference>
<evidence type="ECO:0000256" key="2">
    <source>
        <dbReference type="ARBA" id="ARBA00022692"/>
    </source>
</evidence>
<evidence type="ECO:0000259" key="8">
    <source>
        <dbReference type="PROSITE" id="PS50927"/>
    </source>
</evidence>
<name>A0A6A2YC90_HIBSY</name>
<evidence type="ECO:0000256" key="5">
    <source>
        <dbReference type="ARBA" id="ARBA00023136"/>
    </source>
</evidence>
<keyword evidence="6" id="KW-1015">Disulfide bond</keyword>